<feature type="transmembrane region" description="Helical" evidence="8">
    <location>
        <begin position="12"/>
        <end position="32"/>
    </location>
</feature>
<feature type="transmembrane region" description="Helical" evidence="8">
    <location>
        <begin position="38"/>
        <end position="55"/>
    </location>
</feature>
<evidence type="ECO:0000256" key="3">
    <source>
        <dbReference type="ARBA" id="ARBA00022448"/>
    </source>
</evidence>
<evidence type="ECO:0000256" key="2">
    <source>
        <dbReference type="ARBA" id="ARBA00006669"/>
    </source>
</evidence>
<feature type="transmembrane region" description="Helical" evidence="8">
    <location>
        <begin position="174"/>
        <end position="193"/>
    </location>
</feature>
<reference evidence="9 10" key="1">
    <citation type="submission" date="2022-05" db="EMBL/GenBank/DDBJ databases">
        <title>Identification of Peptoniphilus vaginalis-like Bacteria, Peptoniphilus septimus sp. nov. from Blood Cultures in a Cervical Cancer Patient receiving Chemotherapy: Case and Implications.</title>
        <authorList>
            <person name="Zhan X.-Y."/>
        </authorList>
    </citation>
    <scope>NUCLEOTIDE SEQUENCE [LARGE SCALE GENOMIC DNA]</scope>
    <source>
        <strain evidence="9 10">SAHP1</strain>
    </source>
</reference>
<feature type="transmembrane region" description="Helical" evidence="8">
    <location>
        <begin position="85"/>
        <end position="104"/>
    </location>
</feature>
<keyword evidence="4" id="KW-1003">Cell membrane</keyword>
<evidence type="ECO:0000256" key="8">
    <source>
        <dbReference type="SAM" id="Phobius"/>
    </source>
</evidence>
<evidence type="ECO:0000256" key="6">
    <source>
        <dbReference type="ARBA" id="ARBA00022989"/>
    </source>
</evidence>
<proteinExistence type="inferred from homology"/>
<dbReference type="Proteomes" id="UP001056218">
    <property type="component" value="Chromosome"/>
</dbReference>
<name>A0ABY4TP16_9FIRM</name>
<feature type="transmembrane region" description="Helical" evidence="8">
    <location>
        <begin position="199"/>
        <end position="219"/>
    </location>
</feature>
<comment type="similarity">
    <text evidence="2">Belongs to the nicotinamide ribonucleoside (NR) uptake permease (TC 4.B.1) family.</text>
</comment>
<feature type="transmembrane region" description="Helical" evidence="8">
    <location>
        <begin position="125"/>
        <end position="143"/>
    </location>
</feature>
<dbReference type="RefSeq" id="WP_250342477.1">
    <property type="nucleotide sequence ID" value="NZ_CP097885.1"/>
</dbReference>
<organism evidence="9 10">
    <name type="scientific">Peptoniphilus genitalis</name>
    <dbReference type="NCBI Taxonomy" id="3036303"/>
    <lineage>
        <taxon>Bacteria</taxon>
        <taxon>Bacillati</taxon>
        <taxon>Bacillota</taxon>
        <taxon>Tissierellia</taxon>
        <taxon>Tissierellales</taxon>
        <taxon>Peptoniphilaceae</taxon>
        <taxon>Peptoniphilus</taxon>
    </lineage>
</organism>
<dbReference type="NCBIfam" id="TIGR01528">
    <property type="entry name" value="NMN_trans_PnuC"/>
    <property type="match status" value="1"/>
</dbReference>
<keyword evidence="3" id="KW-0813">Transport</keyword>
<keyword evidence="10" id="KW-1185">Reference proteome</keyword>
<keyword evidence="5 8" id="KW-0812">Transmembrane</keyword>
<comment type="subcellular location">
    <subcellularLocation>
        <location evidence="1">Cell membrane</location>
        <topology evidence="1">Multi-pass membrane protein</topology>
    </subcellularLocation>
</comment>
<evidence type="ECO:0000313" key="9">
    <source>
        <dbReference type="EMBL" id="URN42081.1"/>
    </source>
</evidence>
<evidence type="ECO:0000256" key="4">
    <source>
        <dbReference type="ARBA" id="ARBA00022475"/>
    </source>
</evidence>
<accession>A0ABY4TP16</accession>
<dbReference type="PANTHER" id="PTHR36122:SF2">
    <property type="entry name" value="NICOTINAMIDE RIBOSIDE TRANSPORTER PNUC"/>
    <property type="match status" value="1"/>
</dbReference>
<evidence type="ECO:0000256" key="5">
    <source>
        <dbReference type="ARBA" id="ARBA00022692"/>
    </source>
</evidence>
<gene>
    <name evidence="9" type="primary">pnuC</name>
    <name evidence="9" type="ORF">M9426_03610</name>
</gene>
<sequence length="231" mass="27031">MKKFIRHLNNYFTRFEKILWFFSCSVIFITSLFFGDDLLSLIASLIGVTSLIFCAKGNPIGQFLMILFSLLYGYISYTFSYYGEMFTYLGMTMPMATFSLIAWLKNPYKGNKNEVTISLLKAKDYIILIFLTMLVTFVFYYILSYFNTSYLALSTVSIATSFFAVYLTLKRSHFYAMAYACNDIILIFLWIFASIENSSYIPVIICFIIFLINDLYGFINWKRIMKRQMAM</sequence>
<feature type="transmembrane region" description="Helical" evidence="8">
    <location>
        <begin position="62"/>
        <end position="79"/>
    </location>
</feature>
<dbReference type="Pfam" id="PF04973">
    <property type="entry name" value="NMN_transporter"/>
    <property type="match status" value="1"/>
</dbReference>
<evidence type="ECO:0000256" key="1">
    <source>
        <dbReference type="ARBA" id="ARBA00004651"/>
    </source>
</evidence>
<dbReference type="EMBL" id="CP097885">
    <property type="protein sequence ID" value="URN42081.1"/>
    <property type="molecule type" value="Genomic_DNA"/>
</dbReference>
<dbReference type="InterPro" id="IPR006419">
    <property type="entry name" value="NMN_transpt_PnuC"/>
</dbReference>
<dbReference type="PANTHER" id="PTHR36122">
    <property type="entry name" value="NICOTINAMIDE RIBOSIDE TRANSPORTER PNUC"/>
    <property type="match status" value="1"/>
</dbReference>
<protein>
    <submittedName>
        <fullName evidence="9">Nicotinamide riboside transporter PnuC</fullName>
    </submittedName>
</protein>
<keyword evidence="6 8" id="KW-1133">Transmembrane helix</keyword>
<keyword evidence="7 8" id="KW-0472">Membrane</keyword>
<feature type="transmembrane region" description="Helical" evidence="8">
    <location>
        <begin position="149"/>
        <end position="167"/>
    </location>
</feature>
<evidence type="ECO:0000256" key="7">
    <source>
        <dbReference type="ARBA" id="ARBA00023136"/>
    </source>
</evidence>
<evidence type="ECO:0000313" key="10">
    <source>
        <dbReference type="Proteomes" id="UP001056218"/>
    </source>
</evidence>